<evidence type="ECO:0000256" key="4">
    <source>
        <dbReference type="PROSITE-ProRule" id="PRU00176"/>
    </source>
</evidence>
<dbReference type="GO" id="GO:0008380">
    <property type="term" value="P:RNA splicing"/>
    <property type="evidence" value="ECO:0007669"/>
    <property type="project" value="UniProtKB-KW"/>
</dbReference>
<name>A0AA35YTW8_LACSI</name>
<evidence type="ECO:0000256" key="1">
    <source>
        <dbReference type="ARBA" id="ARBA00022664"/>
    </source>
</evidence>
<dbReference type="Pfam" id="PF00076">
    <property type="entry name" value="RRM_1"/>
    <property type="match status" value="1"/>
</dbReference>
<evidence type="ECO:0000313" key="8">
    <source>
        <dbReference type="Proteomes" id="UP001177003"/>
    </source>
</evidence>
<organism evidence="7 8">
    <name type="scientific">Lactuca saligna</name>
    <name type="common">Willowleaf lettuce</name>
    <dbReference type="NCBI Taxonomy" id="75948"/>
    <lineage>
        <taxon>Eukaryota</taxon>
        <taxon>Viridiplantae</taxon>
        <taxon>Streptophyta</taxon>
        <taxon>Embryophyta</taxon>
        <taxon>Tracheophyta</taxon>
        <taxon>Spermatophyta</taxon>
        <taxon>Magnoliopsida</taxon>
        <taxon>eudicotyledons</taxon>
        <taxon>Gunneridae</taxon>
        <taxon>Pentapetalae</taxon>
        <taxon>asterids</taxon>
        <taxon>campanulids</taxon>
        <taxon>Asterales</taxon>
        <taxon>Asteraceae</taxon>
        <taxon>Cichorioideae</taxon>
        <taxon>Cichorieae</taxon>
        <taxon>Lactucinae</taxon>
        <taxon>Lactuca</taxon>
    </lineage>
</organism>
<reference evidence="7" key="1">
    <citation type="submission" date="2023-04" db="EMBL/GenBank/DDBJ databases">
        <authorList>
            <person name="Vijverberg K."/>
            <person name="Xiong W."/>
            <person name="Schranz E."/>
        </authorList>
    </citation>
    <scope>NUCLEOTIDE SEQUENCE</scope>
</reference>
<evidence type="ECO:0000256" key="5">
    <source>
        <dbReference type="SAM" id="MobiDB-lite"/>
    </source>
</evidence>
<dbReference type="Proteomes" id="UP001177003">
    <property type="component" value="Chromosome 4"/>
</dbReference>
<evidence type="ECO:0000256" key="3">
    <source>
        <dbReference type="ARBA" id="ARBA00023187"/>
    </source>
</evidence>
<dbReference type="EMBL" id="OX465080">
    <property type="protein sequence ID" value="CAI9280178.1"/>
    <property type="molecule type" value="Genomic_DNA"/>
</dbReference>
<evidence type="ECO:0000256" key="2">
    <source>
        <dbReference type="ARBA" id="ARBA00022728"/>
    </source>
</evidence>
<dbReference type="SUPFAM" id="SSF54928">
    <property type="entry name" value="RNA-binding domain, RBD"/>
    <property type="match status" value="1"/>
</dbReference>
<keyword evidence="3" id="KW-0508">mRNA splicing</keyword>
<dbReference type="InterPro" id="IPR035979">
    <property type="entry name" value="RBD_domain_sf"/>
</dbReference>
<sequence>MLVSNFPSAARKDILKRIFEKFGSVVDIYMTRKMGANRKTFAFVRFKKTGDEQELEKSLQGVKYRDHTMEVNIARFERRPVKATCGQYTNSYQNRSRPQQTTRFKGTGTTSNTRAPSVTPPSVVVEGNDLNNGSWNGSPRETQRVEVNNNGASAIEVSLNDNQALADAELNTGYGYQGFWALG</sequence>
<dbReference type="InterPro" id="IPR050907">
    <property type="entry name" value="SRSF"/>
</dbReference>
<keyword evidence="2" id="KW-0747">Spliceosome</keyword>
<proteinExistence type="predicted"/>
<dbReference type="GO" id="GO:0006397">
    <property type="term" value="P:mRNA processing"/>
    <property type="evidence" value="ECO:0007669"/>
    <property type="project" value="UniProtKB-KW"/>
</dbReference>
<feature type="compositionally biased region" description="Polar residues" evidence="5">
    <location>
        <begin position="129"/>
        <end position="141"/>
    </location>
</feature>
<dbReference type="InterPro" id="IPR000504">
    <property type="entry name" value="RRM_dom"/>
</dbReference>
<dbReference type="PROSITE" id="PS50102">
    <property type="entry name" value="RRM"/>
    <property type="match status" value="1"/>
</dbReference>
<feature type="domain" description="RRM" evidence="6">
    <location>
        <begin position="1"/>
        <end position="76"/>
    </location>
</feature>
<dbReference type="CDD" id="cd00590">
    <property type="entry name" value="RRM_SF"/>
    <property type="match status" value="1"/>
</dbReference>
<feature type="region of interest" description="Disordered" evidence="5">
    <location>
        <begin position="91"/>
        <end position="141"/>
    </location>
</feature>
<dbReference type="SMART" id="SM00360">
    <property type="entry name" value="RRM"/>
    <property type="match status" value="1"/>
</dbReference>
<gene>
    <name evidence="7" type="ORF">LSALG_LOCUS19940</name>
</gene>
<dbReference type="Gene3D" id="3.30.70.330">
    <property type="match status" value="1"/>
</dbReference>
<evidence type="ECO:0000259" key="6">
    <source>
        <dbReference type="PROSITE" id="PS50102"/>
    </source>
</evidence>
<dbReference type="GO" id="GO:0003723">
    <property type="term" value="F:RNA binding"/>
    <property type="evidence" value="ECO:0007669"/>
    <property type="project" value="UniProtKB-UniRule"/>
</dbReference>
<protein>
    <recommendedName>
        <fullName evidence="6">RRM domain-containing protein</fullName>
    </recommendedName>
</protein>
<dbReference type="InterPro" id="IPR012677">
    <property type="entry name" value="Nucleotide-bd_a/b_plait_sf"/>
</dbReference>
<dbReference type="GO" id="GO:0005681">
    <property type="term" value="C:spliceosomal complex"/>
    <property type="evidence" value="ECO:0007669"/>
    <property type="project" value="UniProtKB-KW"/>
</dbReference>
<dbReference type="PANTHER" id="PTHR23147">
    <property type="entry name" value="SERINE/ARGININE RICH SPLICING FACTOR"/>
    <property type="match status" value="1"/>
</dbReference>
<keyword evidence="4" id="KW-0694">RNA-binding</keyword>
<dbReference type="AlphaFoldDB" id="A0AA35YTW8"/>
<accession>A0AA35YTW8</accession>
<feature type="compositionally biased region" description="Polar residues" evidence="5">
    <location>
        <begin position="91"/>
        <end position="116"/>
    </location>
</feature>
<keyword evidence="1" id="KW-0507">mRNA processing</keyword>
<evidence type="ECO:0000313" key="7">
    <source>
        <dbReference type="EMBL" id="CAI9280178.1"/>
    </source>
</evidence>
<keyword evidence="8" id="KW-1185">Reference proteome</keyword>